<reference evidence="1 2" key="1">
    <citation type="journal article" date="2022" name="DNA Res.">
        <title>Chromosomal-level genome assembly of the orchid tree Bauhinia variegata (Leguminosae; Cercidoideae) supports the allotetraploid origin hypothesis of Bauhinia.</title>
        <authorList>
            <person name="Zhong Y."/>
            <person name="Chen Y."/>
            <person name="Zheng D."/>
            <person name="Pang J."/>
            <person name="Liu Y."/>
            <person name="Luo S."/>
            <person name="Meng S."/>
            <person name="Qian L."/>
            <person name="Wei D."/>
            <person name="Dai S."/>
            <person name="Zhou R."/>
        </authorList>
    </citation>
    <scope>NUCLEOTIDE SEQUENCE [LARGE SCALE GENOMIC DNA]</scope>
    <source>
        <strain evidence="1">BV-YZ2020</strain>
    </source>
</reference>
<keyword evidence="2" id="KW-1185">Reference proteome</keyword>
<gene>
    <name evidence="1" type="ORF">L6164_029995</name>
</gene>
<accession>A0ACB9LB91</accession>
<comment type="caution">
    <text evidence="1">The sequence shown here is derived from an EMBL/GenBank/DDBJ whole genome shotgun (WGS) entry which is preliminary data.</text>
</comment>
<organism evidence="1 2">
    <name type="scientific">Bauhinia variegata</name>
    <name type="common">Purple orchid tree</name>
    <name type="synonym">Phanera variegata</name>
    <dbReference type="NCBI Taxonomy" id="167791"/>
    <lineage>
        <taxon>Eukaryota</taxon>
        <taxon>Viridiplantae</taxon>
        <taxon>Streptophyta</taxon>
        <taxon>Embryophyta</taxon>
        <taxon>Tracheophyta</taxon>
        <taxon>Spermatophyta</taxon>
        <taxon>Magnoliopsida</taxon>
        <taxon>eudicotyledons</taxon>
        <taxon>Gunneridae</taxon>
        <taxon>Pentapetalae</taxon>
        <taxon>rosids</taxon>
        <taxon>fabids</taxon>
        <taxon>Fabales</taxon>
        <taxon>Fabaceae</taxon>
        <taxon>Cercidoideae</taxon>
        <taxon>Cercideae</taxon>
        <taxon>Bauhiniinae</taxon>
        <taxon>Bauhinia</taxon>
    </lineage>
</organism>
<evidence type="ECO:0000313" key="1">
    <source>
        <dbReference type="EMBL" id="KAI4306742.1"/>
    </source>
</evidence>
<name>A0ACB9LB91_BAUVA</name>
<protein>
    <submittedName>
        <fullName evidence="1">Uncharacterized protein</fullName>
    </submittedName>
</protein>
<proteinExistence type="predicted"/>
<sequence>MDMPNAGDGASGFSRSNDENDRFTFNTPSVSRNVSGGLSRPRLMKVRKQNNAPSLRPGIVENRVAPDFNPFRPLVPDNLIPPISVSETGSSISNVGKIDDEPFVFGANKSDSGLNLSMGNSGSVGTSGKGIIEQMRNLGIGNVNEVSKDGKPNFNASGLLGLEKGGFPFGTGYKKSFSPDESLLSKLPEDMSKLNIGRPGHVGGNDRTKNKVDGPSSSVESELQNEFIKKLSIEETREIETGKSVFGTTESSSDPLIVNSTSALLNQMKNLNVKDYLGTDNVQRNDVDVATDGKNKCPHASSGTDETLLRKMEKLKVDSENGDFIKPKFWSQPDVVGGKLSSDKPKEEFRRPRAPLSPSTFLSGDINFQTVGNASGNTMRDGFIFTGKSGSSFVEFKTPAAPKTNLFGGVDVKLEFTARKEQSSSVRIKKTRGKLKHATPVQLWHGQDFVSKESVSKESPEVSEASPMDVSPYQETLAENRCSRENSVTSNESLSLDDNSTANDSVQTTSIDQIDEDLIVATGCLNINQSDGVCIETKEGTSEDHICKNICDEGPLGGFTSGAETESFKSANEDVDITSDTFLTSPEIESSPTSSVEALDSDSILHLGCASSSKDSSMFPFRFSAASVAEAPSYSLKRLHKKKSRVKDGHDTYNTTPNIKVPSSSMGYSPLPGTSSLCTSGQGEKAKVFAPQSKISDSEVKKAHDIKHESVSTSAASTAAQESCEKWRLRGNNAYKNGDLSTAEDCYTQGLNCVSNRETSRNCLRALMLCYSNRAATRMSLGRIRDALGDCILAFEIDPNFLRVQLRAANCYLLLGEVGDASQYFKRCLQLGPDVCVDRKIAVEASDGLQKAQKVSELINCSAELMQTRTTSAAERALEQINEALTICSYSEKLLEMKAEALLMLCRYEEVIQLCDQTLVSAEKNCHLLDVGTQTDTQITKLDELQLSKCFYFRLWRCSMVLKSYFYLGKLEEGVSSMEKQQEKVSAINKSGSKVLESLIPLSGTIRELLRHKTAGNEAYQAGRHAEAVEHYTAAISYNVESRAFAAVCFCNRAAAYKALGQITDAIADCSLAIALDRNYLKALSRRVTLYEMIRDYAQAANDLQRVISLLIKGMEDKTSISDRSINYANDLKQSQIRLSEIEEEARRETPLDMYIILGVEPSVSASEIKKAYRKAALRHHPDKAGQYLARSDNGDEQIWKEIAEEVHRDADRLFKIIGEAYAVLSDPAKRARYDAEEEMRNAQKKRYGSTMARTNIDTHYYPFERSVNRRQWREVWRSSGGSEPGRSSRY</sequence>
<evidence type="ECO:0000313" key="2">
    <source>
        <dbReference type="Proteomes" id="UP000828941"/>
    </source>
</evidence>
<dbReference type="Proteomes" id="UP000828941">
    <property type="component" value="Chromosome 12"/>
</dbReference>
<dbReference type="EMBL" id="CM039437">
    <property type="protein sequence ID" value="KAI4306742.1"/>
    <property type="molecule type" value="Genomic_DNA"/>
</dbReference>